<dbReference type="SMART" id="SM00220">
    <property type="entry name" value="S_TKc"/>
    <property type="match status" value="1"/>
</dbReference>
<comment type="caution">
    <text evidence="3">The sequence shown here is derived from an EMBL/GenBank/DDBJ whole genome shotgun (WGS) entry which is preliminary data.</text>
</comment>
<keyword evidence="1" id="KW-1133">Transmembrane helix</keyword>
<dbReference type="Gene3D" id="1.10.510.10">
    <property type="entry name" value="Transferase(Phosphotransferase) domain 1"/>
    <property type="match status" value="1"/>
</dbReference>
<reference evidence="3 4" key="1">
    <citation type="submission" date="2019-11" db="EMBL/GenBank/DDBJ databases">
        <title>Isolation of a new High Light Tolerant Cyanobacteria.</title>
        <authorList>
            <person name="Dobson Z."/>
            <person name="Vaughn N."/>
            <person name="Vaughn M."/>
            <person name="Fromme P."/>
            <person name="Mazor Y."/>
        </authorList>
    </citation>
    <scope>NUCLEOTIDE SEQUENCE [LARGE SCALE GENOMIC DNA]</scope>
    <source>
        <strain evidence="3 4">0216</strain>
    </source>
</reference>
<evidence type="ECO:0000256" key="1">
    <source>
        <dbReference type="SAM" id="Phobius"/>
    </source>
</evidence>
<keyword evidence="3" id="KW-0808">Transferase</keyword>
<feature type="domain" description="Protein kinase" evidence="2">
    <location>
        <begin position="11"/>
        <end position="262"/>
    </location>
</feature>
<protein>
    <submittedName>
        <fullName evidence="3">Protein kinase</fullName>
    </submittedName>
</protein>
<dbReference type="PANTHER" id="PTHR24361">
    <property type="entry name" value="MITOGEN-ACTIVATED KINASE KINASE KINASE"/>
    <property type="match status" value="1"/>
</dbReference>
<dbReference type="PROSITE" id="PS50011">
    <property type="entry name" value="PROTEIN_KINASE_DOM"/>
    <property type="match status" value="1"/>
</dbReference>
<name>A0A844GTX3_9CHRO</name>
<organism evidence="3 4">
    <name type="scientific">Cyanobacterium aponinum 0216</name>
    <dbReference type="NCBI Taxonomy" id="2676140"/>
    <lineage>
        <taxon>Bacteria</taxon>
        <taxon>Bacillati</taxon>
        <taxon>Cyanobacteriota</taxon>
        <taxon>Cyanophyceae</taxon>
        <taxon>Oscillatoriophycideae</taxon>
        <taxon>Chroococcales</taxon>
        <taxon>Geminocystaceae</taxon>
        <taxon>Cyanobacterium</taxon>
    </lineage>
</organism>
<dbReference type="Proteomes" id="UP000437131">
    <property type="component" value="Unassembled WGS sequence"/>
</dbReference>
<dbReference type="Pfam" id="PF00069">
    <property type="entry name" value="Pkinase"/>
    <property type="match status" value="1"/>
</dbReference>
<dbReference type="GO" id="GO:0005524">
    <property type="term" value="F:ATP binding"/>
    <property type="evidence" value="ECO:0007669"/>
    <property type="project" value="InterPro"/>
</dbReference>
<keyword evidence="3" id="KW-0418">Kinase</keyword>
<dbReference type="InterPro" id="IPR011009">
    <property type="entry name" value="Kinase-like_dom_sf"/>
</dbReference>
<proteinExistence type="predicted"/>
<dbReference type="GO" id="GO:0004674">
    <property type="term" value="F:protein serine/threonine kinase activity"/>
    <property type="evidence" value="ECO:0007669"/>
    <property type="project" value="TreeGrafter"/>
</dbReference>
<keyword evidence="1" id="KW-0812">Transmembrane</keyword>
<dbReference type="RefSeq" id="WP_155083375.1">
    <property type="nucleotide sequence ID" value="NZ_WMIA01000005.1"/>
</dbReference>
<evidence type="ECO:0000313" key="4">
    <source>
        <dbReference type="Proteomes" id="UP000437131"/>
    </source>
</evidence>
<dbReference type="InterPro" id="IPR053235">
    <property type="entry name" value="Ser_Thr_kinase"/>
</dbReference>
<feature type="transmembrane region" description="Helical" evidence="1">
    <location>
        <begin position="400"/>
        <end position="418"/>
    </location>
</feature>
<sequence>MKDKIIIHSKYQMIQTLENFNEEKIYLVKNIVNNQKYLLQSLDLSLITPEEINQIREKIELIKNIAKQSENNQRFPSLVDVFDEKKAIVIIYEKFEGNNLQNILNSRQLWTELEAVNYLYYLLESLDLIHRENLVHQIIKPQNLTINNQQIFINSYGKLSNLKSSLMETVTLEDKLYIAPEQIRGKIKISSDIYALGMVIISLVTGKNILSLEEDDTGKIIWSEGETLTANFIQIIDKMIAYQTQNRYSNCQEVMADIAKFFPQRVSEKSLDYSTENIAHYTPTEIIIPTEEEEFSQEENYSNSSYLNPTEYVNSNNSNQKEKEIIVNDTELINAEDDIKSLLPLAEEYLSEESKSFSARIDSQNQREISNDNTVSNSSSLLPYSEHKFNLIRQIKTPRGILISFIICILIIFSFSWLKSYLYQKKVESLITEIQSYYEQENFDECIALINSNTVQSLPIANSLTDEFLGKCWLGLAEIQAVDGNFAEAINIAIQINRDSSDYERARQFIDDWSEQLFLEAKILCQTNSELSLIEEKLMPIPESSKWKKDALNLLDQCENNTNDNQVIPLCPGPLCPE</sequence>
<accession>A0A844GTX3</accession>
<evidence type="ECO:0000259" key="2">
    <source>
        <dbReference type="PROSITE" id="PS50011"/>
    </source>
</evidence>
<gene>
    <name evidence="3" type="ORF">GGC33_06145</name>
</gene>
<dbReference type="SUPFAM" id="SSF56112">
    <property type="entry name" value="Protein kinase-like (PK-like)"/>
    <property type="match status" value="1"/>
</dbReference>
<dbReference type="InterPro" id="IPR000719">
    <property type="entry name" value="Prot_kinase_dom"/>
</dbReference>
<dbReference type="EMBL" id="WMIA01000005">
    <property type="protein sequence ID" value="MTF38501.1"/>
    <property type="molecule type" value="Genomic_DNA"/>
</dbReference>
<evidence type="ECO:0000313" key="3">
    <source>
        <dbReference type="EMBL" id="MTF38501.1"/>
    </source>
</evidence>
<keyword evidence="1" id="KW-0472">Membrane</keyword>
<dbReference type="AlphaFoldDB" id="A0A844GTX3"/>
<dbReference type="GO" id="GO:0005737">
    <property type="term" value="C:cytoplasm"/>
    <property type="evidence" value="ECO:0007669"/>
    <property type="project" value="TreeGrafter"/>
</dbReference>